<comment type="similarity">
    <text evidence="4">Belongs to the bacterial secretin family.</text>
</comment>
<comment type="caution">
    <text evidence="6">The sequence shown here is derived from an EMBL/GenBank/DDBJ whole genome shotgun (WGS) entry which is preliminary data.</text>
</comment>
<dbReference type="eggNOG" id="COG1450">
    <property type="taxonomic scope" value="Bacteria"/>
</dbReference>
<proteinExistence type="inferred from homology"/>
<dbReference type="Pfam" id="PF00263">
    <property type="entry name" value="Secretin"/>
    <property type="match status" value="1"/>
</dbReference>
<keyword evidence="7" id="KW-1185">Reference proteome</keyword>
<dbReference type="InterPro" id="IPR050810">
    <property type="entry name" value="Bact_Secretion_Sys_Channel"/>
</dbReference>
<evidence type="ECO:0000256" key="3">
    <source>
        <dbReference type="ARBA" id="ARBA00023136"/>
    </source>
</evidence>
<dbReference type="Proteomes" id="UP000028252">
    <property type="component" value="Unassembled WGS sequence"/>
</dbReference>
<accession>A0A081FWM7</accession>
<evidence type="ECO:0000256" key="2">
    <source>
        <dbReference type="ARBA" id="ARBA00022729"/>
    </source>
</evidence>
<evidence type="ECO:0000313" key="6">
    <source>
        <dbReference type="EMBL" id="KEA62932.1"/>
    </source>
</evidence>
<dbReference type="PANTHER" id="PTHR30332">
    <property type="entry name" value="PROBABLE GENERAL SECRETION PATHWAY PROTEIN D"/>
    <property type="match status" value="1"/>
</dbReference>
<evidence type="ECO:0000313" key="7">
    <source>
        <dbReference type="Proteomes" id="UP000028252"/>
    </source>
</evidence>
<dbReference type="GO" id="GO:0016020">
    <property type="term" value="C:membrane"/>
    <property type="evidence" value="ECO:0007669"/>
    <property type="project" value="UniProtKB-SubCell"/>
</dbReference>
<dbReference type="GO" id="GO:0009306">
    <property type="term" value="P:protein secretion"/>
    <property type="evidence" value="ECO:0007669"/>
    <property type="project" value="InterPro"/>
</dbReference>
<evidence type="ECO:0000259" key="5">
    <source>
        <dbReference type="Pfam" id="PF00263"/>
    </source>
</evidence>
<name>A0A081FWM7_9GAMM</name>
<keyword evidence="3" id="KW-0472">Membrane</keyword>
<dbReference type="InterPro" id="IPR004846">
    <property type="entry name" value="T2SS/T3SS_dom"/>
</dbReference>
<dbReference type="GO" id="GO:0015627">
    <property type="term" value="C:type II protein secretion system complex"/>
    <property type="evidence" value="ECO:0007669"/>
    <property type="project" value="TreeGrafter"/>
</dbReference>
<dbReference type="PANTHER" id="PTHR30332:SF24">
    <property type="entry name" value="SECRETIN GSPD-RELATED"/>
    <property type="match status" value="1"/>
</dbReference>
<dbReference type="OrthoDB" id="9775455at2"/>
<evidence type="ECO:0000256" key="1">
    <source>
        <dbReference type="ARBA" id="ARBA00004370"/>
    </source>
</evidence>
<keyword evidence="2" id="KW-0732">Signal</keyword>
<dbReference type="PROSITE" id="PS51257">
    <property type="entry name" value="PROKAR_LIPOPROTEIN"/>
    <property type="match status" value="1"/>
</dbReference>
<dbReference type="InterPro" id="IPR011990">
    <property type="entry name" value="TPR-like_helical_dom_sf"/>
</dbReference>
<dbReference type="PATRIC" id="fig|1232683.4.peg.2853"/>
<dbReference type="eggNOG" id="COG0457">
    <property type="taxonomic scope" value="Bacteria"/>
</dbReference>
<sequence>MLKPLNYKSAKTCALAAATTLFLSGCMSGGIQSSNYQDRYRTSLEVQDQHSDQPERTKALKLMAKGQLAEATTYFNKALKQDFTDSSLQLLNGLNYHLRALSGDSGLFKLAEQGYMAAIRMDPSNWVTRYYLGLLYLDTERFQEAKYQLGSYVLQDDSDPEALYYLAVAAYYAGDAETSHAAALQLWQVCDGQATPTISPDALLRLMSVTTAAVNDTESSSEFMDRYLAKTGDVNRAARLKRRIEDWHHLYTRKDHQEETISYSSNEDSYDSDLEFVDNKMVSVDVVIIRTEEDRSTRRGINLLDGLTLQFGDADNLLPAFSRTRTRITDFNDSTFNESTRSIVSTITIPAVSYTLNILNDQDQQNEIIAQPTLVARSGQTSEFFSGVEVLGAAVSGGAGDSISIEKEIGVKLAVTPEFGPDGLIILNVVAERTFLTQPSRSVEFEFRLDTTKTTVNANVAMKYGQTLILSGLNERDVEMNADGVPGLKEVPGVNLLFSRTTRRNYSKSVVILLTPHPTPYLYDKEQASGRKSPFANQDSDIASNLSDRYEYWYQPTSSIRRVLRNLSGSELYRYFQTGDLDMDAWYKSDSHQKRLEPIL</sequence>
<comment type="subcellular location">
    <subcellularLocation>
        <location evidence="1">Membrane</location>
    </subcellularLocation>
</comment>
<dbReference type="EMBL" id="JMQN01000043">
    <property type="protein sequence ID" value="KEA62932.1"/>
    <property type="molecule type" value="Genomic_DNA"/>
</dbReference>
<dbReference type="RefSeq" id="WP_036189755.1">
    <property type="nucleotide sequence ID" value="NZ_JMQN01000043.1"/>
</dbReference>
<reference evidence="6 7" key="1">
    <citation type="submission" date="2014-04" db="EMBL/GenBank/DDBJ databases">
        <title>Marinobacterium kochiensis sp. nov., isolated from sediment sample collected from Kochi backwaters in Kerala, India.</title>
        <authorList>
            <person name="Singh A."/>
            <person name="Pinnaka A.K."/>
        </authorList>
    </citation>
    <scope>NUCLEOTIDE SEQUENCE [LARGE SCALE GENOMIC DNA]</scope>
    <source>
        <strain evidence="6 7">AK27</strain>
    </source>
</reference>
<organism evidence="6 7">
    <name type="scientific">Marinobacterium lacunae</name>
    <dbReference type="NCBI Taxonomy" id="1232683"/>
    <lineage>
        <taxon>Bacteria</taxon>
        <taxon>Pseudomonadati</taxon>
        <taxon>Pseudomonadota</taxon>
        <taxon>Gammaproteobacteria</taxon>
        <taxon>Oceanospirillales</taxon>
        <taxon>Oceanospirillaceae</taxon>
        <taxon>Marinobacterium</taxon>
    </lineage>
</organism>
<gene>
    <name evidence="6" type="ORF">ADIMK_2902</name>
</gene>
<protein>
    <submittedName>
        <fullName evidence="6">Type IV pilus biogenesis protein PilQ</fullName>
    </submittedName>
</protein>
<dbReference type="STRING" id="1232683.ADIMK_2902"/>
<feature type="domain" description="Type II/III secretion system secretin-like" evidence="5">
    <location>
        <begin position="361"/>
        <end position="517"/>
    </location>
</feature>
<dbReference type="SUPFAM" id="SSF48452">
    <property type="entry name" value="TPR-like"/>
    <property type="match status" value="1"/>
</dbReference>
<dbReference type="AlphaFoldDB" id="A0A081FWM7"/>
<dbReference type="Gene3D" id="1.25.40.10">
    <property type="entry name" value="Tetratricopeptide repeat domain"/>
    <property type="match status" value="1"/>
</dbReference>
<evidence type="ECO:0000256" key="4">
    <source>
        <dbReference type="RuleBase" id="RU004003"/>
    </source>
</evidence>